<feature type="transmembrane region" description="Helical" evidence="12">
    <location>
        <begin position="367"/>
        <end position="387"/>
    </location>
</feature>
<feature type="compositionally biased region" description="Basic and acidic residues" evidence="11">
    <location>
        <begin position="616"/>
        <end position="627"/>
    </location>
</feature>
<keyword evidence="8 12" id="KW-1133">Transmembrane helix</keyword>
<feature type="transmembrane region" description="Helical" evidence="12">
    <location>
        <begin position="114"/>
        <end position="133"/>
    </location>
</feature>
<dbReference type="GO" id="GO:0008324">
    <property type="term" value="F:monoatomic cation transmembrane transporter activity"/>
    <property type="evidence" value="ECO:0007669"/>
    <property type="project" value="InterPro"/>
</dbReference>
<dbReference type="Pfam" id="PF00999">
    <property type="entry name" value="Na_H_Exchanger"/>
    <property type="match status" value="1"/>
</dbReference>
<feature type="transmembrane region" description="Helical" evidence="12">
    <location>
        <begin position="280"/>
        <end position="298"/>
    </location>
</feature>
<feature type="transmembrane region" description="Helical" evidence="12">
    <location>
        <begin position="145"/>
        <end position="170"/>
    </location>
</feature>
<dbReference type="PROSITE" id="PS51201">
    <property type="entry name" value="RCK_N"/>
    <property type="match status" value="1"/>
</dbReference>
<evidence type="ECO:0000256" key="11">
    <source>
        <dbReference type="SAM" id="MobiDB-lite"/>
    </source>
</evidence>
<dbReference type="OrthoDB" id="9793589at2"/>
<gene>
    <name evidence="14" type="primary">kefC_1</name>
    <name evidence="14" type="ORF">Poly30_19340</name>
</gene>
<evidence type="ECO:0000256" key="12">
    <source>
        <dbReference type="SAM" id="Phobius"/>
    </source>
</evidence>
<feature type="transmembrane region" description="Helical" evidence="12">
    <location>
        <begin position="305"/>
        <end position="328"/>
    </location>
</feature>
<dbReference type="PANTHER" id="PTHR46157">
    <property type="entry name" value="K(+) EFFLUX ANTIPORTER 3, CHLOROPLASTIC"/>
    <property type="match status" value="1"/>
</dbReference>
<comment type="similarity">
    <text evidence="2">Belongs to the monovalent cation:proton antiporter 2 (CPA2) transporter (TC 2.A.37) family.</text>
</comment>
<evidence type="ECO:0000256" key="4">
    <source>
        <dbReference type="ARBA" id="ARBA00022449"/>
    </source>
</evidence>
<evidence type="ECO:0000256" key="1">
    <source>
        <dbReference type="ARBA" id="ARBA00004127"/>
    </source>
</evidence>
<dbReference type="InterPro" id="IPR036291">
    <property type="entry name" value="NAD(P)-bd_dom_sf"/>
</dbReference>
<dbReference type="InterPro" id="IPR003148">
    <property type="entry name" value="RCK_N"/>
</dbReference>
<organism evidence="14 15">
    <name type="scientific">Saltatorellus ferox</name>
    <dbReference type="NCBI Taxonomy" id="2528018"/>
    <lineage>
        <taxon>Bacteria</taxon>
        <taxon>Pseudomonadati</taxon>
        <taxon>Planctomycetota</taxon>
        <taxon>Planctomycetia</taxon>
        <taxon>Planctomycetia incertae sedis</taxon>
        <taxon>Saltatorellus</taxon>
    </lineage>
</organism>
<accession>A0A518EQW3</accession>
<feature type="domain" description="RCK N-terminal" evidence="13">
    <location>
        <begin position="409"/>
        <end position="525"/>
    </location>
</feature>
<keyword evidence="5" id="KW-0633">Potassium transport</keyword>
<keyword evidence="15" id="KW-1185">Reference proteome</keyword>
<feature type="transmembrane region" description="Helical" evidence="12">
    <location>
        <begin position="53"/>
        <end position="72"/>
    </location>
</feature>
<feature type="transmembrane region" description="Helical" evidence="12">
    <location>
        <begin position="29"/>
        <end position="47"/>
    </location>
</feature>
<evidence type="ECO:0000313" key="14">
    <source>
        <dbReference type="EMBL" id="QDV06425.1"/>
    </source>
</evidence>
<keyword evidence="9" id="KW-0406">Ion transport</keyword>
<dbReference type="GO" id="GO:0005886">
    <property type="term" value="C:plasma membrane"/>
    <property type="evidence" value="ECO:0007669"/>
    <property type="project" value="TreeGrafter"/>
</dbReference>
<dbReference type="GO" id="GO:0012505">
    <property type="term" value="C:endomembrane system"/>
    <property type="evidence" value="ECO:0007669"/>
    <property type="project" value="UniProtKB-SubCell"/>
</dbReference>
<evidence type="ECO:0000256" key="9">
    <source>
        <dbReference type="ARBA" id="ARBA00023065"/>
    </source>
</evidence>
<feature type="transmembrane region" description="Helical" evidence="12">
    <location>
        <begin position="6"/>
        <end position="22"/>
    </location>
</feature>
<evidence type="ECO:0000256" key="10">
    <source>
        <dbReference type="ARBA" id="ARBA00023136"/>
    </source>
</evidence>
<protein>
    <submittedName>
        <fullName evidence="14">Glutathione-regulated potassium-efflux system protein KefC</fullName>
    </submittedName>
</protein>
<evidence type="ECO:0000256" key="2">
    <source>
        <dbReference type="ARBA" id="ARBA00005551"/>
    </source>
</evidence>
<feature type="transmembrane region" description="Helical" evidence="12">
    <location>
        <begin position="334"/>
        <end position="355"/>
    </location>
</feature>
<keyword evidence="4" id="KW-0050">Antiport</keyword>
<sequence>MGPLNDAFIYLLAAVIAVPLAKRLGLGSVLGYLLSGVVIGPGLGLVGSETEDIQHFAEFGVVMMLFLVGLELRPSMLWEMRGKLLGLGGLQVVFSVALLGGAAMAMGVPWQTSLAIGMTLALSSTAIVLQTLGEKSWLKSPAGQSAFSVLLFQDIAVIPMLAVIPLLAVLPSSASIADGHHGSGLDALPGWAQAPVIVGVMVGIVVAGRFLVRPVFRFIAAARLREIFTAAALLLVIGVAILMTKIGLSPALGTFLAGVVLSDSEYRHELEGNIEPFKGLLLGLFFLTVGAGIDFALIADAPGTIFGIAIGIMLVKLLVVLGVGRIFGMRGAPLWLLGLSLAQAGEFAFVLFGFARSSGVIEGDLTRLLILAVAVTMMLTPLLFLFYEHVVAPRSIGEPERPADSIDEHGSAVVAGVGRFGVVVSRMLVANGQRVVVLDHSADRIELLRKIGIKAYFGNATRSDLLEAAGLHEAQLFVAALDDHQKQVELVELVRRQRPDIHIIARAFHYEEVIELERAGAQEVIREVRESAIAAGRQALVAMGVHPFKAERQSRSFRLYDDAIQNDLRAYWTENGMDAAFVSTLRARVAGLSALMESDRLTERHDSTSRGWTPPPKDDNRLLDGLS</sequence>
<keyword evidence="3" id="KW-0813">Transport</keyword>
<dbReference type="FunFam" id="3.40.50.720:FF:000036">
    <property type="entry name" value="Glutathione-regulated potassium-efflux system protein KefB"/>
    <property type="match status" value="1"/>
</dbReference>
<dbReference type="PANTHER" id="PTHR46157:SF4">
    <property type="entry name" value="K(+) EFFLUX ANTIPORTER 3, CHLOROPLASTIC"/>
    <property type="match status" value="1"/>
</dbReference>
<feature type="region of interest" description="Disordered" evidence="11">
    <location>
        <begin position="600"/>
        <end position="627"/>
    </location>
</feature>
<evidence type="ECO:0000256" key="5">
    <source>
        <dbReference type="ARBA" id="ARBA00022538"/>
    </source>
</evidence>
<dbReference type="NCBIfam" id="TIGR00932">
    <property type="entry name" value="2a37"/>
    <property type="match status" value="1"/>
</dbReference>
<keyword evidence="6 12" id="KW-0812">Transmembrane</keyword>
<dbReference type="GO" id="GO:1902600">
    <property type="term" value="P:proton transmembrane transport"/>
    <property type="evidence" value="ECO:0007669"/>
    <property type="project" value="InterPro"/>
</dbReference>
<name>A0A518EQW3_9BACT</name>
<dbReference type="InterPro" id="IPR038770">
    <property type="entry name" value="Na+/solute_symporter_sf"/>
</dbReference>
<proteinExistence type="inferred from homology"/>
<dbReference type="AlphaFoldDB" id="A0A518EQW3"/>
<dbReference type="InterPro" id="IPR004771">
    <property type="entry name" value="K/H_exchanger"/>
</dbReference>
<dbReference type="SUPFAM" id="SSF51735">
    <property type="entry name" value="NAD(P)-binding Rossmann-fold domains"/>
    <property type="match status" value="1"/>
</dbReference>
<evidence type="ECO:0000256" key="7">
    <source>
        <dbReference type="ARBA" id="ARBA00022958"/>
    </source>
</evidence>
<dbReference type="GO" id="GO:0006813">
    <property type="term" value="P:potassium ion transport"/>
    <property type="evidence" value="ECO:0007669"/>
    <property type="project" value="UniProtKB-KW"/>
</dbReference>
<feature type="transmembrane region" description="Helical" evidence="12">
    <location>
        <begin position="233"/>
        <end position="260"/>
    </location>
</feature>
<dbReference type="Pfam" id="PF02254">
    <property type="entry name" value="TrkA_N"/>
    <property type="match status" value="1"/>
</dbReference>
<keyword evidence="7" id="KW-0630">Potassium</keyword>
<comment type="subcellular location">
    <subcellularLocation>
        <location evidence="1">Endomembrane system</location>
        <topology evidence="1">Multi-pass membrane protein</topology>
    </subcellularLocation>
</comment>
<evidence type="ECO:0000259" key="13">
    <source>
        <dbReference type="PROSITE" id="PS51201"/>
    </source>
</evidence>
<evidence type="ECO:0000313" key="15">
    <source>
        <dbReference type="Proteomes" id="UP000320390"/>
    </source>
</evidence>
<keyword evidence="10 12" id="KW-0472">Membrane</keyword>
<dbReference type="Proteomes" id="UP000320390">
    <property type="component" value="Chromosome"/>
</dbReference>
<dbReference type="Gene3D" id="1.20.1530.20">
    <property type="match status" value="1"/>
</dbReference>
<evidence type="ECO:0000256" key="8">
    <source>
        <dbReference type="ARBA" id="ARBA00022989"/>
    </source>
</evidence>
<dbReference type="Gene3D" id="3.40.50.720">
    <property type="entry name" value="NAD(P)-binding Rossmann-like Domain"/>
    <property type="match status" value="1"/>
</dbReference>
<dbReference type="EMBL" id="CP036434">
    <property type="protein sequence ID" value="QDV06425.1"/>
    <property type="molecule type" value="Genomic_DNA"/>
</dbReference>
<evidence type="ECO:0000256" key="3">
    <source>
        <dbReference type="ARBA" id="ARBA00022448"/>
    </source>
</evidence>
<dbReference type="InterPro" id="IPR006153">
    <property type="entry name" value="Cation/H_exchanger_TM"/>
</dbReference>
<dbReference type="GO" id="GO:0015297">
    <property type="term" value="F:antiporter activity"/>
    <property type="evidence" value="ECO:0007669"/>
    <property type="project" value="UniProtKB-KW"/>
</dbReference>
<feature type="transmembrane region" description="Helical" evidence="12">
    <location>
        <begin position="84"/>
        <end position="108"/>
    </location>
</feature>
<dbReference type="RefSeq" id="WP_145196595.1">
    <property type="nucleotide sequence ID" value="NZ_CP036434.1"/>
</dbReference>
<evidence type="ECO:0000256" key="6">
    <source>
        <dbReference type="ARBA" id="ARBA00022692"/>
    </source>
</evidence>
<feature type="transmembrane region" description="Helical" evidence="12">
    <location>
        <begin position="190"/>
        <end position="212"/>
    </location>
</feature>
<reference evidence="14 15" key="1">
    <citation type="submission" date="2019-02" db="EMBL/GenBank/DDBJ databases">
        <title>Deep-cultivation of Planctomycetes and their phenomic and genomic characterization uncovers novel biology.</title>
        <authorList>
            <person name="Wiegand S."/>
            <person name="Jogler M."/>
            <person name="Boedeker C."/>
            <person name="Pinto D."/>
            <person name="Vollmers J."/>
            <person name="Rivas-Marin E."/>
            <person name="Kohn T."/>
            <person name="Peeters S.H."/>
            <person name="Heuer A."/>
            <person name="Rast P."/>
            <person name="Oberbeckmann S."/>
            <person name="Bunk B."/>
            <person name="Jeske O."/>
            <person name="Meyerdierks A."/>
            <person name="Storesund J.E."/>
            <person name="Kallscheuer N."/>
            <person name="Luecker S."/>
            <person name="Lage O.M."/>
            <person name="Pohl T."/>
            <person name="Merkel B.J."/>
            <person name="Hornburger P."/>
            <person name="Mueller R.-W."/>
            <person name="Bruemmer F."/>
            <person name="Labrenz M."/>
            <person name="Spormann A.M."/>
            <person name="Op den Camp H."/>
            <person name="Overmann J."/>
            <person name="Amann R."/>
            <person name="Jetten M.S.M."/>
            <person name="Mascher T."/>
            <person name="Medema M.H."/>
            <person name="Devos D.P."/>
            <person name="Kaster A.-K."/>
            <person name="Ovreas L."/>
            <person name="Rohde M."/>
            <person name="Galperin M.Y."/>
            <person name="Jogler C."/>
        </authorList>
    </citation>
    <scope>NUCLEOTIDE SEQUENCE [LARGE SCALE GENOMIC DNA]</scope>
    <source>
        <strain evidence="14 15">Poly30</strain>
    </source>
</reference>